<protein>
    <submittedName>
        <fullName evidence="11">Uncharacterized protein</fullName>
    </submittedName>
</protein>
<dbReference type="Proteomes" id="UP001220324">
    <property type="component" value="Unassembled WGS sequence"/>
</dbReference>
<dbReference type="Pfam" id="PF13967">
    <property type="entry name" value="RSN1_TM"/>
    <property type="match status" value="1"/>
</dbReference>
<evidence type="ECO:0000256" key="4">
    <source>
        <dbReference type="ARBA" id="ARBA00022692"/>
    </source>
</evidence>
<proteinExistence type="inferred from homology"/>
<keyword evidence="4 8" id="KW-0812">Transmembrane</keyword>
<dbReference type="InterPro" id="IPR045122">
    <property type="entry name" value="Csc1-like"/>
</dbReference>
<dbReference type="AlphaFoldDB" id="A0AAD6CJM9"/>
<feature type="transmembrane region" description="Helical" evidence="8">
    <location>
        <begin position="326"/>
        <end position="346"/>
    </location>
</feature>
<evidence type="ECO:0000259" key="10">
    <source>
        <dbReference type="Pfam" id="PF13967"/>
    </source>
</evidence>
<keyword evidence="13" id="KW-1185">Reference proteome</keyword>
<feature type="transmembrane region" description="Helical" evidence="8">
    <location>
        <begin position="36"/>
        <end position="60"/>
    </location>
</feature>
<feature type="region of interest" description="Disordered" evidence="7">
    <location>
        <begin position="377"/>
        <end position="405"/>
    </location>
</feature>
<evidence type="ECO:0000259" key="9">
    <source>
        <dbReference type="Pfam" id="PF02714"/>
    </source>
</evidence>
<dbReference type="EMBL" id="JAQIZZ010000011">
    <property type="protein sequence ID" value="KAJ5522942.1"/>
    <property type="molecule type" value="Genomic_DNA"/>
</dbReference>
<evidence type="ECO:0000256" key="7">
    <source>
        <dbReference type="SAM" id="MobiDB-lite"/>
    </source>
</evidence>
<feature type="domain" description="CSC1/OSCA1-like 7TM region" evidence="9">
    <location>
        <begin position="250"/>
        <end position="316"/>
    </location>
</feature>
<dbReference type="InterPro" id="IPR032880">
    <property type="entry name" value="CSC1/OSCA1-like_N"/>
</dbReference>
<keyword evidence="5 8" id="KW-1133">Transmembrane helix</keyword>
<feature type="domain" description="CSC1/OSCA1-like N-terminal transmembrane" evidence="10">
    <location>
        <begin position="38"/>
        <end position="177"/>
    </location>
</feature>
<comment type="subcellular location">
    <subcellularLocation>
        <location evidence="1">Membrane</location>
        <topology evidence="1">Multi-pass membrane protein</topology>
    </subcellularLocation>
</comment>
<comment type="caution">
    <text evidence="11">The sequence shown here is derived from an EMBL/GenBank/DDBJ whole genome shotgun (WGS) entry which is preliminary data.</text>
</comment>
<dbReference type="Pfam" id="PF02714">
    <property type="entry name" value="RSN1_7TM"/>
    <property type="match status" value="1"/>
</dbReference>
<dbReference type="EMBL" id="JAQIZZ010000012">
    <property type="protein sequence ID" value="KAJ5522845.1"/>
    <property type="molecule type" value="Genomic_DNA"/>
</dbReference>
<keyword evidence="6 8" id="KW-0472">Membrane</keyword>
<evidence type="ECO:0000313" key="12">
    <source>
        <dbReference type="EMBL" id="KAJ5522942.1"/>
    </source>
</evidence>
<reference evidence="11 13" key="1">
    <citation type="journal article" date="2023" name="IMA Fungus">
        <title>Comparative genomic study of the Penicillium genus elucidates a diverse pangenome and 15 lateral gene transfer events.</title>
        <authorList>
            <person name="Petersen C."/>
            <person name="Sorensen T."/>
            <person name="Nielsen M.R."/>
            <person name="Sondergaard T.E."/>
            <person name="Sorensen J.L."/>
            <person name="Fitzpatrick D.A."/>
            <person name="Frisvad J.C."/>
            <person name="Nielsen K.L."/>
        </authorList>
    </citation>
    <scope>NUCLEOTIDE SEQUENCE [LARGE SCALE GENOMIC DNA]</scope>
    <source>
        <strain evidence="11 13">IBT 35679</strain>
    </source>
</reference>
<evidence type="ECO:0000256" key="8">
    <source>
        <dbReference type="SAM" id="Phobius"/>
    </source>
</evidence>
<feature type="transmembrane region" description="Helical" evidence="8">
    <location>
        <begin position="297"/>
        <end position="319"/>
    </location>
</feature>
<evidence type="ECO:0000256" key="1">
    <source>
        <dbReference type="ARBA" id="ARBA00004141"/>
    </source>
</evidence>
<dbReference type="PANTHER" id="PTHR13018:SF26">
    <property type="entry name" value="DOMAIN PROTEIN, PUTATIVE (AFU_ORTHOLOGUE AFUA_5G10920)-RELATED"/>
    <property type="match status" value="1"/>
</dbReference>
<evidence type="ECO:0000256" key="3">
    <source>
        <dbReference type="ARBA" id="ARBA00022448"/>
    </source>
</evidence>
<dbReference type="InterPro" id="IPR003864">
    <property type="entry name" value="CSC1/OSCA1-like_7TM"/>
</dbReference>
<dbReference type="GO" id="GO:0005886">
    <property type="term" value="C:plasma membrane"/>
    <property type="evidence" value="ECO:0007669"/>
    <property type="project" value="TreeGrafter"/>
</dbReference>
<dbReference type="PANTHER" id="PTHR13018">
    <property type="entry name" value="PROBABLE MEMBRANE PROTEIN DUF221-RELATED"/>
    <property type="match status" value="1"/>
</dbReference>
<comment type="similarity">
    <text evidence="2">Belongs to the CSC1 (TC 1.A.17) family.</text>
</comment>
<gene>
    <name evidence="12" type="ORF">N7494_013256</name>
    <name evidence="11" type="ORF">N7494_013275</name>
</gene>
<evidence type="ECO:0000313" key="11">
    <source>
        <dbReference type="EMBL" id="KAJ5522845.1"/>
    </source>
</evidence>
<evidence type="ECO:0000256" key="5">
    <source>
        <dbReference type="ARBA" id="ARBA00022989"/>
    </source>
</evidence>
<reference evidence="11" key="2">
    <citation type="submission" date="2023-01" db="EMBL/GenBank/DDBJ databases">
        <authorList>
            <person name="Petersen C."/>
        </authorList>
    </citation>
    <scope>NUCLEOTIDE SEQUENCE</scope>
    <source>
        <strain evidence="11">IBT 35679</strain>
    </source>
</reference>
<evidence type="ECO:0000256" key="6">
    <source>
        <dbReference type="ARBA" id="ARBA00023136"/>
    </source>
</evidence>
<feature type="transmembrane region" description="Helical" evidence="8">
    <location>
        <begin position="122"/>
        <end position="142"/>
    </location>
</feature>
<accession>A0AAD6CJM9</accession>
<organism evidence="11 13">
    <name type="scientific">Penicillium frequentans</name>
    <dbReference type="NCBI Taxonomy" id="3151616"/>
    <lineage>
        <taxon>Eukaryota</taxon>
        <taxon>Fungi</taxon>
        <taxon>Dikarya</taxon>
        <taxon>Ascomycota</taxon>
        <taxon>Pezizomycotina</taxon>
        <taxon>Eurotiomycetes</taxon>
        <taxon>Eurotiomycetidae</taxon>
        <taxon>Eurotiales</taxon>
        <taxon>Aspergillaceae</taxon>
        <taxon>Penicillium</taxon>
    </lineage>
</organism>
<evidence type="ECO:0000256" key="2">
    <source>
        <dbReference type="ARBA" id="ARBA00007779"/>
    </source>
</evidence>
<feature type="transmembrane region" description="Helical" evidence="8">
    <location>
        <begin position="251"/>
        <end position="277"/>
    </location>
</feature>
<name>A0AAD6CJM9_9EURO</name>
<sequence length="442" mass="49938">MRWTEIDISLTMRHNPRNVWNTVHSSSNTDMASSSAYAVLSTLIPSLAFFTVEMALFGILRHKQRRLYAHRISSEATSSSGPGLWAWILDLYRQDDAIVLRKHSLDAYFVLRYLQVLRRISFGRCCITWVILLPIHITGSGHQTQLNLLSISNIAEDQYNRYYLHVFATFLLVRFISSVMTVEHIYFVGTRQQYVMSPSYRTRQSSRTVLFLDVPSSCLRLQDLQQAWEPLKAPVGYCLPRCDPTHHHRCMIYSCIAPLLLGCTCAGLCLLEFAYRYDIFYVRRPAVDTQGLAYIQALQHLMVGCHFLIVCLIALFALATGSHRRAAGPLALMLALLAITILYHRMMKSAMTARIQSPGKNRPGTMDITPLSPGSGLPPLLRKVTRPPPRGLNLDLESSRHNSTEDTVYSHPALSAPVPSLLIPEELVAFSKQEIEKHQPAS</sequence>
<dbReference type="GO" id="GO:0005227">
    <property type="term" value="F:calcium-activated cation channel activity"/>
    <property type="evidence" value="ECO:0007669"/>
    <property type="project" value="InterPro"/>
</dbReference>
<keyword evidence="3" id="KW-0813">Transport</keyword>
<evidence type="ECO:0000313" key="13">
    <source>
        <dbReference type="Proteomes" id="UP001220324"/>
    </source>
</evidence>
<feature type="transmembrane region" description="Helical" evidence="8">
    <location>
        <begin position="162"/>
        <end position="187"/>
    </location>
</feature>